<protein>
    <submittedName>
        <fullName evidence="2">CaiB/BaiF CoA transferase family protein</fullName>
    </submittedName>
</protein>
<name>A0ABW1CTQ8_9ACTN</name>
<organism evidence="2 3">
    <name type="scientific">Nonomuraea insulae</name>
    <dbReference type="NCBI Taxonomy" id="1616787"/>
    <lineage>
        <taxon>Bacteria</taxon>
        <taxon>Bacillati</taxon>
        <taxon>Actinomycetota</taxon>
        <taxon>Actinomycetes</taxon>
        <taxon>Streptosporangiales</taxon>
        <taxon>Streptosporangiaceae</taxon>
        <taxon>Nonomuraea</taxon>
    </lineage>
</organism>
<dbReference type="PANTHER" id="PTHR48207:SF3">
    <property type="entry name" value="SUCCINATE--HYDROXYMETHYLGLUTARATE COA-TRANSFERASE"/>
    <property type="match status" value="1"/>
</dbReference>
<dbReference type="InterPro" id="IPR023606">
    <property type="entry name" value="CoA-Trfase_III_dom_1_sf"/>
</dbReference>
<dbReference type="SUPFAM" id="SSF89796">
    <property type="entry name" value="CoA-transferase family III (CaiB/BaiF)"/>
    <property type="match status" value="1"/>
</dbReference>
<dbReference type="PANTHER" id="PTHR48207">
    <property type="entry name" value="SUCCINATE--HYDROXYMETHYLGLUTARATE COA-TRANSFERASE"/>
    <property type="match status" value="1"/>
</dbReference>
<evidence type="ECO:0000313" key="2">
    <source>
        <dbReference type="EMBL" id="MFC5828419.1"/>
    </source>
</evidence>
<dbReference type="InterPro" id="IPR050483">
    <property type="entry name" value="CoA-transferase_III_domain"/>
</dbReference>
<dbReference type="Proteomes" id="UP001596058">
    <property type="component" value="Unassembled WGS sequence"/>
</dbReference>
<dbReference type="Gene3D" id="3.40.50.10540">
    <property type="entry name" value="Crotonobetainyl-coa:carnitine coa-transferase, domain 1"/>
    <property type="match status" value="1"/>
</dbReference>
<dbReference type="Pfam" id="PF02515">
    <property type="entry name" value="CoA_transf_3"/>
    <property type="match status" value="1"/>
</dbReference>
<dbReference type="InterPro" id="IPR044855">
    <property type="entry name" value="CoA-Trfase_III_dom3_sf"/>
</dbReference>
<dbReference type="InterPro" id="IPR003673">
    <property type="entry name" value="CoA-Trfase_fam_III"/>
</dbReference>
<keyword evidence="3" id="KW-1185">Reference proteome</keyword>
<dbReference type="RefSeq" id="WP_379517922.1">
    <property type="nucleotide sequence ID" value="NZ_JBHSPA010000037.1"/>
</dbReference>
<sequence>MRMATEGVFAGLKVLDVASFIAGPAAATVLSDFGADVIKVEPPGKGDPQRILGSVPPSPRADANYSWHLANRNKRGMAINLKSPGGTKILKRLVEWADVMITNFPHGTREKLRLDYEEVSGWNPRIIYADITGFGDAGADATLPGFDVTAYWSRSGLLASTRDAGAPPTVPVFGSGDYMAAIGIYAAIVTALYHRERTGTGANVGTSLLAEGVWATGTLVAGALAGGTSYGLHDHSAPANPLINPYQSADGQWFMLVASPMHWPGLAQAIGHPELLTDPRFAGPEGFTKHSAELTTLLDAEFRAQPLAHWKQVLDQGRITYSVIQTPQEAAKDPQLRANDIVVPLEGVSGLEYTVNSPINVRGVAKVPAKRAPELGEHNDEILQQLGFSGEDIQQLRAEGAIPGPAQREAT</sequence>
<proteinExistence type="predicted"/>
<keyword evidence="1 2" id="KW-0808">Transferase</keyword>
<evidence type="ECO:0000313" key="3">
    <source>
        <dbReference type="Proteomes" id="UP001596058"/>
    </source>
</evidence>
<gene>
    <name evidence="2" type="ORF">ACFPZ3_31505</name>
</gene>
<accession>A0ABW1CTQ8</accession>
<evidence type="ECO:0000256" key="1">
    <source>
        <dbReference type="ARBA" id="ARBA00022679"/>
    </source>
</evidence>
<comment type="caution">
    <text evidence="2">The sequence shown here is derived from an EMBL/GenBank/DDBJ whole genome shotgun (WGS) entry which is preliminary data.</text>
</comment>
<dbReference type="EMBL" id="JBHSPA010000037">
    <property type="protein sequence ID" value="MFC5828419.1"/>
    <property type="molecule type" value="Genomic_DNA"/>
</dbReference>
<dbReference type="GO" id="GO:0016740">
    <property type="term" value="F:transferase activity"/>
    <property type="evidence" value="ECO:0007669"/>
    <property type="project" value="UniProtKB-KW"/>
</dbReference>
<dbReference type="Gene3D" id="3.30.1540.10">
    <property type="entry name" value="formyl-coa transferase, domain 3"/>
    <property type="match status" value="1"/>
</dbReference>
<reference evidence="3" key="1">
    <citation type="journal article" date="2019" name="Int. J. Syst. Evol. Microbiol.">
        <title>The Global Catalogue of Microorganisms (GCM) 10K type strain sequencing project: providing services to taxonomists for standard genome sequencing and annotation.</title>
        <authorList>
            <consortium name="The Broad Institute Genomics Platform"/>
            <consortium name="The Broad Institute Genome Sequencing Center for Infectious Disease"/>
            <person name="Wu L."/>
            <person name="Ma J."/>
        </authorList>
    </citation>
    <scope>NUCLEOTIDE SEQUENCE [LARGE SCALE GENOMIC DNA]</scope>
    <source>
        <strain evidence="3">CCUG 53903</strain>
    </source>
</reference>